<dbReference type="InterPro" id="IPR003568">
    <property type="entry name" value="Cyt_c_biogenesis_CcmF"/>
</dbReference>
<dbReference type="STRING" id="1703770.AMJ39_03675"/>
<dbReference type="GO" id="GO:0020037">
    <property type="term" value="F:heme binding"/>
    <property type="evidence" value="ECO:0007669"/>
    <property type="project" value="InterPro"/>
</dbReference>
<feature type="transmembrane region" description="Helical" evidence="10">
    <location>
        <begin position="395"/>
        <end position="414"/>
    </location>
</feature>
<keyword evidence="7 10" id="KW-1133">Transmembrane helix</keyword>
<keyword evidence="5 10" id="KW-0812">Transmembrane</keyword>
<dbReference type="Proteomes" id="UP000052008">
    <property type="component" value="Unassembled WGS sequence"/>
</dbReference>
<feature type="domain" description="Cytochrome c assembly protein" evidence="11">
    <location>
        <begin position="88"/>
        <end position="296"/>
    </location>
</feature>
<evidence type="ECO:0000259" key="12">
    <source>
        <dbReference type="Pfam" id="PF16327"/>
    </source>
</evidence>
<dbReference type="PRINTS" id="PR01411">
    <property type="entry name" value="CCMFBIOGNSIS"/>
</dbReference>
<keyword evidence="8 10" id="KW-0472">Membrane</keyword>
<dbReference type="AlphaFoldDB" id="A0A0S7WTZ3"/>
<keyword evidence="3" id="KW-1003">Cell membrane</keyword>
<evidence type="ECO:0000256" key="1">
    <source>
        <dbReference type="ARBA" id="ARBA00004429"/>
    </source>
</evidence>
<feature type="transmembrane region" description="Helical" evidence="10">
    <location>
        <begin position="277"/>
        <end position="298"/>
    </location>
</feature>
<name>A0A0S7WTZ3_UNCT6</name>
<dbReference type="GO" id="GO:0017004">
    <property type="term" value="P:cytochrome complex assembly"/>
    <property type="evidence" value="ECO:0007669"/>
    <property type="project" value="UniProtKB-KW"/>
</dbReference>
<evidence type="ECO:0000313" key="14">
    <source>
        <dbReference type="Proteomes" id="UP000052008"/>
    </source>
</evidence>
<proteinExistence type="inferred from homology"/>
<evidence type="ECO:0000256" key="6">
    <source>
        <dbReference type="ARBA" id="ARBA00022748"/>
    </source>
</evidence>
<dbReference type="InterPro" id="IPR032523">
    <property type="entry name" value="CcmF_C"/>
</dbReference>
<evidence type="ECO:0000256" key="8">
    <source>
        <dbReference type="ARBA" id="ARBA00023136"/>
    </source>
</evidence>
<dbReference type="InterPro" id="IPR002541">
    <property type="entry name" value="Cyt_c_assembly"/>
</dbReference>
<dbReference type="GO" id="GO:0005886">
    <property type="term" value="C:plasma membrane"/>
    <property type="evidence" value="ECO:0007669"/>
    <property type="project" value="UniProtKB-SubCell"/>
</dbReference>
<evidence type="ECO:0000256" key="10">
    <source>
        <dbReference type="SAM" id="Phobius"/>
    </source>
</evidence>
<feature type="transmembrane region" description="Helical" evidence="10">
    <location>
        <begin position="81"/>
        <end position="110"/>
    </location>
</feature>
<dbReference type="PANTHER" id="PTHR43653">
    <property type="entry name" value="CYTOCHROME C ASSEMBLY PROTEIN-RELATED"/>
    <property type="match status" value="1"/>
</dbReference>
<feature type="transmembrane region" description="Helical" evidence="10">
    <location>
        <begin position="626"/>
        <end position="643"/>
    </location>
</feature>
<dbReference type="PATRIC" id="fig|1703770.3.peg.1556"/>
<evidence type="ECO:0000256" key="2">
    <source>
        <dbReference type="ARBA" id="ARBA00009186"/>
    </source>
</evidence>
<accession>A0A0S7WTZ3</accession>
<feature type="transmembrane region" description="Helical" evidence="10">
    <location>
        <begin position="352"/>
        <end position="375"/>
    </location>
</feature>
<dbReference type="InterPro" id="IPR003567">
    <property type="entry name" value="Cyt_c_biogenesis"/>
</dbReference>
<evidence type="ECO:0000256" key="5">
    <source>
        <dbReference type="ARBA" id="ARBA00022692"/>
    </source>
</evidence>
<evidence type="ECO:0000256" key="9">
    <source>
        <dbReference type="ARBA" id="ARBA00037230"/>
    </source>
</evidence>
<comment type="function">
    <text evidence="9">Required for the biogenesis of c-type cytochromes. Possible subunit of a heme lyase.</text>
</comment>
<feature type="transmembrane region" description="Helical" evidence="10">
    <location>
        <begin position="502"/>
        <end position="521"/>
    </location>
</feature>
<dbReference type="GO" id="GO:0015232">
    <property type="term" value="F:heme transmembrane transporter activity"/>
    <property type="evidence" value="ECO:0007669"/>
    <property type="project" value="InterPro"/>
</dbReference>
<dbReference type="Pfam" id="PF16327">
    <property type="entry name" value="CcmF_C"/>
    <property type="match status" value="1"/>
</dbReference>
<feature type="domain" description="Cytochrome c-type biogenesis protein CcmF C-terminal" evidence="12">
    <location>
        <begin position="316"/>
        <end position="645"/>
    </location>
</feature>
<dbReference type="PRINTS" id="PR01410">
    <property type="entry name" value="CCBIOGENESIS"/>
</dbReference>
<organism evidence="13 14">
    <name type="scientific">candidate division TA06 bacterium DG_24</name>
    <dbReference type="NCBI Taxonomy" id="1703770"/>
    <lineage>
        <taxon>Bacteria</taxon>
        <taxon>Bacteria division TA06</taxon>
    </lineage>
</organism>
<evidence type="ECO:0000259" key="11">
    <source>
        <dbReference type="Pfam" id="PF01578"/>
    </source>
</evidence>
<protein>
    <recommendedName>
        <fullName evidence="15">Cytochrome C biogenesis protein</fullName>
    </recommendedName>
</protein>
<feature type="transmembrane region" description="Helical" evidence="10">
    <location>
        <begin position="176"/>
        <end position="197"/>
    </location>
</feature>
<dbReference type="PANTHER" id="PTHR43653:SF1">
    <property type="entry name" value="CYTOCHROME C-TYPE BIOGENESIS PROTEIN CCMF"/>
    <property type="match status" value="1"/>
</dbReference>
<reference evidence="13 14" key="1">
    <citation type="journal article" date="2015" name="Microbiome">
        <title>Genomic resolution of linkages in carbon, nitrogen, and sulfur cycling among widespread estuary sediment bacteria.</title>
        <authorList>
            <person name="Baker B.J."/>
            <person name="Lazar C.S."/>
            <person name="Teske A.P."/>
            <person name="Dick G.J."/>
        </authorList>
    </citation>
    <scope>NUCLEOTIDE SEQUENCE [LARGE SCALE GENOMIC DNA]</scope>
    <source>
        <strain evidence="13">DG_24</strain>
    </source>
</reference>
<sequence length="662" mass="71819">MNSVGLVALYIAPFFAIYSVFALAVGLARRSRAALASGRWALVAVFVLVSVAAGALIWALASRDFGVRYVAQYTSRDLPLFYTISAFWAGQEGSLLLWLWLVSLFACIVLTSGVRRRVGVRFISAVALTIGVAELFFASLVARIANPLITIPHPPLDGQGLNPLLQDPGMIFHPPILYLGYVGYVVPFAFAVAALLLRREIDEWPEMGRRWSLFSWVALTAGIALGMKWSYVELGWGGYWAWDPVENASLIPWFVGTAFLHSAAVQRRTGALKGWNVALAALTFEGCIFGTFLTRSGVLSSVHAFAGSSLGPYFIGFMLLSVSAVLAIGMWRADALRGELRTGGLFSWESLLVLNNWLFSALAFATLVGTTFPLFSQAFAGSKISVSAPFFDRVNTPIALLLLLLTGVCTLIPWRRTGLAGIPRSSLWAAGFSLAAGVGAALVFDVRSPYRFICVAGSALIVASVLAESARAAMVRCRKTGGTLLTASVQTIWRDRRRFGGYLVHIGVASIFIGILGSSVFEYEVQKSIVVGEEVGIGEYRVRLEEIVTTERLNAQLITTRLSVKRGERHVATLEPAQAFYPTADSPMTEVAIRSTLAGDLYTIFGGVSEDGHVALKLHTKPLVSWIWYGSWLVVLGGVFALTDRVRLGNRRRRESIASGVG</sequence>
<evidence type="ECO:0000313" key="13">
    <source>
        <dbReference type="EMBL" id="KPJ53620.1"/>
    </source>
</evidence>
<feature type="transmembrane region" description="Helical" evidence="10">
    <location>
        <begin position="6"/>
        <end position="28"/>
    </location>
</feature>
<evidence type="ECO:0000256" key="7">
    <source>
        <dbReference type="ARBA" id="ARBA00022989"/>
    </source>
</evidence>
<dbReference type="Pfam" id="PF01578">
    <property type="entry name" value="Cytochrom_C_asm"/>
    <property type="match status" value="1"/>
</dbReference>
<comment type="subcellular location">
    <subcellularLocation>
        <location evidence="1">Cell inner membrane</location>
        <topology evidence="1">Multi-pass membrane protein</topology>
    </subcellularLocation>
</comment>
<keyword evidence="6" id="KW-0201">Cytochrome c-type biogenesis</keyword>
<comment type="similarity">
    <text evidence="2">Belongs to the CcmF/CycK/Ccl1/NrfE/CcsA family.</text>
</comment>
<comment type="caution">
    <text evidence="13">The sequence shown here is derived from an EMBL/GenBank/DDBJ whole genome shotgun (WGS) entry which is preliminary data.</text>
</comment>
<feature type="transmembrane region" description="Helical" evidence="10">
    <location>
        <begin position="247"/>
        <end position="265"/>
    </location>
</feature>
<evidence type="ECO:0000256" key="4">
    <source>
        <dbReference type="ARBA" id="ARBA00022519"/>
    </source>
</evidence>
<dbReference type="EMBL" id="LIZS01000015">
    <property type="protein sequence ID" value="KPJ53620.1"/>
    <property type="molecule type" value="Genomic_DNA"/>
</dbReference>
<keyword evidence="4" id="KW-0997">Cell inner membrane</keyword>
<feature type="transmembrane region" description="Helical" evidence="10">
    <location>
        <begin position="426"/>
        <end position="444"/>
    </location>
</feature>
<feature type="transmembrane region" description="Helical" evidence="10">
    <location>
        <begin position="40"/>
        <end position="61"/>
    </location>
</feature>
<feature type="transmembrane region" description="Helical" evidence="10">
    <location>
        <begin position="310"/>
        <end position="331"/>
    </location>
</feature>
<evidence type="ECO:0008006" key="15">
    <source>
        <dbReference type="Google" id="ProtNLM"/>
    </source>
</evidence>
<gene>
    <name evidence="13" type="ORF">AMJ39_03675</name>
</gene>
<feature type="transmembrane region" description="Helical" evidence="10">
    <location>
        <begin position="209"/>
        <end position="227"/>
    </location>
</feature>
<evidence type="ECO:0000256" key="3">
    <source>
        <dbReference type="ARBA" id="ARBA00022475"/>
    </source>
</evidence>
<feature type="transmembrane region" description="Helical" evidence="10">
    <location>
        <begin position="122"/>
        <end position="145"/>
    </location>
</feature>
<feature type="transmembrane region" description="Helical" evidence="10">
    <location>
        <begin position="450"/>
        <end position="470"/>
    </location>
</feature>